<keyword evidence="2" id="KW-0732">Signal</keyword>
<evidence type="ECO:0000313" key="4">
    <source>
        <dbReference type="Proteomes" id="UP001167796"/>
    </source>
</evidence>
<reference evidence="3" key="1">
    <citation type="submission" date="2023-07" db="EMBL/GenBank/DDBJ databases">
        <authorList>
            <person name="Kim M.K."/>
        </authorList>
    </citation>
    <scope>NUCLEOTIDE SEQUENCE</scope>
    <source>
        <strain evidence="3">M29</strain>
    </source>
</reference>
<evidence type="ECO:0000313" key="3">
    <source>
        <dbReference type="EMBL" id="MDO7845835.1"/>
    </source>
</evidence>
<evidence type="ECO:0008006" key="5">
    <source>
        <dbReference type="Google" id="ProtNLM"/>
    </source>
</evidence>
<keyword evidence="4" id="KW-1185">Reference proteome</keyword>
<feature type="region of interest" description="Disordered" evidence="1">
    <location>
        <begin position="142"/>
        <end position="162"/>
    </location>
</feature>
<evidence type="ECO:0000256" key="1">
    <source>
        <dbReference type="SAM" id="MobiDB-lite"/>
    </source>
</evidence>
<sequence length="162" mass="17545">MRIPIVFSLLISLSSASIARAQTNPIRPSFYTTYIYTAYTVYDTTSAGAPTQVSGVGGTLTLRADGSYEKRMSIVASGKPYYFNQTGTYTLAGDSIRFAFSDLKGADVQRGTFRFQPATQRLSITIFGYPAGNRGVYDLVAAPPKPPVPAPKSRPKASKRAR</sequence>
<organism evidence="3 4">
    <name type="scientific">Hymenobacter mellowenesis</name>
    <dbReference type="NCBI Taxonomy" id="3063995"/>
    <lineage>
        <taxon>Bacteria</taxon>
        <taxon>Pseudomonadati</taxon>
        <taxon>Bacteroidota</taxon>
        <taxon>Cytophagia</taxon>
        <taxon>Cytophagales</taxon>
        <taxon>Hymenobacteraceae</taxon>
        <taxon>Hymenobacter</taxon>
    </lineage>
</organism>
<dbReference type="EMBL" id="JAUQSX010000002">
    <property type="protein sequence ID" value="MDO7845835.1"/>
    <property type="molecule type" value="Genomic_DNA"/>
</dbReference>
<accession>A0ABT9A7L5</accession>
<gene>
    <name evidence="3" type="ORF">Q5H92_05665</name>
</gene>
<comment type="caution">
    <text evidence="3">The sequence shown here is derived from an EMBL/GenBank/DDBJ whole genome shotgun (WGS) entry which is preliminary data.</text>
</comment>
<feature type="signal peptide" evidence="2">
    <location>
        <begin position="1"/>
        <end position="21"/>
    </location>
</feature>
<protein>
    <recommendedName>
        <fullName evidence="5">DUF3471 domain-containing protein</fullName>
    </recommendedName>
</protein>
<feature type="compositionally biased region" description="Basic residues" evidence="1">
    <location>
        <begin position="153"/>
        <end position="162"/>
    </location>
</feature>
<feature type="compositionally biased region" description="Pro residues" evidence="1">
    <location>
        <begin position="143"/>
        <end position="152"/>
    </location>
</feature>
<dbReference type="Proteomes" id="UP001167796">
    <property type="component" value="Unassembled WGS sequence"/>
</dbReference>
<dbReference type="RefSeq" id="WP_305010523.1">
    <property type="nucleotide sequence ID" value="NZ_JAUQSX010000002.1"/>
</dbReference>
<evidence type="ECO:0000256" key="2">
    <source>
        <dbReference type="SAM" id="SignalP"/>
    </source>
</evidence>
<proteinExistence type="predicted"/>
<feature type="chain" id="PRO_5045490409" description="DUF3471 domain-containing protein" evidence="2">
    <location>
        <begin position="22"/>
        <end position="162"/>
    </location>
</feature>
<name>A0ABT9A7L5_9BACT</name>